<dbReference type="OrthoDB" id="765391at2759"/>
<feature type="region of interest" description="Disordered" evidence="1">
    <location>
        <begin position="1"/>
        <end position="20"/>
    </location>
</feature>
<dbReference type="PANTHER" id="PTHR35546">
    <property type="entry name" value="F-BOX PROTEIN INTERACTION DOMAIN PROTEIN-RELATED"/>
    <property type="match status" value="1"/>
</dbReference>
<protein>
    <submittedName>
        <fullName evidence="3">F-box protein</fullName>
    </submittedName>
</protein>
<dbReference type="Pfam" id="PF00646">
    <property type="entry name" value="F-box"/>
    <property type="match status" value="1"/>
</dbReference>
<dbReference type="InterPro" id="IPR001810">
    <property type="entry name" value="F-box_dom"/>
</dbReference>
<proteinExistence type="predicted"/>
<evidence type="ECO:0000313" key="4">
    <source>
        <dbReference type="Proteomes" id="UP000797356"/>
    </source>
</evidence>
<evidence type="ECO:0000313" key="3">
    <source>
        <dbReference type="EMBL" id="KAG1341917.1"/>
    </source>
</evidence>
<keyword evidence="4" id="KW-1185">Reference proteome</keyword>
<organism evidence="3 4">
    <name type="scientific">Cocos nucifera</name>
    <name type="common">Coconut palm</name>
    <dbReference type="NCBI Taxonomy" id="13894"/>
    <lineage>
        <taxon>Eukaryota</taxon>
        <taxon>Viridiplantae</taxon>
        <taxon>Streptophyta</taxon>
        <taxon>Embryophyta</taxon>
        <taxon>Tracheophyta</taxon>
        <taxon>Spermatophyta</taxon>
        <taxon>Magnoliopsida</taxon>
        <taxon>Liliopsida</taxon>
        <taxon>Arecaceae</taxon>
        <taxon>Arecoideae</taxon>
        <taxon>Cocoseae</taxon>
        <taxon>Attaleinae</taxon>
        <taxon>Cocos</taxon>
    </lineage>
</organism>
<sequence>MESKNKKSRKNGGGGGGGEVAKRCHVPHDILHFSILPRLSFKSLSRFKNVCKAWHDLISNDPFFALEQSRRPSPTSSGFVYLGRCGLKFLSSPNTPVGVPNPSISFLVSHLIRLVTSTNGLLCLYVHALYFNFLCVLNPATQEYEAIPQSRRRCYGVGLAFDPSTSPTYYALVFPKRDHVEGAVDEVKYRFKVFSSCTGKWVTSSKKVIVGGFRWRHQTPVFSGGVLHWDCVEYLIWFDPSKDLAGWTLLPEAVSGRARHAIGASEGQVTCMVMLEDAVEIFVMKDGNGGSKEWSRRYRVNLERMVERNRQVFADFCNTMRLRNGSLSERLFSRWFIQPLAFEGGDKLYLWVRTGNGSQKEKERVLRYDSRTGEVTLISNDVSLAPGEDQIFTYHNSMARLPNWSN</sequence>
<feature type="compositionally biased region" description="Basic residues" evidence="1">
    <location>
        <begin position="1"/>
        <end position="10"/>
    </location>
</feature>
<dbReference type="InterPro" id="IPR055290">
    <property type="entry name" value="At3g26010-like"/>
</dbReference>
<gene>
    <name evidence="3" type="ORF">COCNU_05G001460</name>
</gene>
<dbReference type="Proteomes" id="UP000797356">
    <property type="component" value="Chromosome 5"/>
</dbReference>
<evidence type="ECO:0000256" key="1">
    <source>
        <dbReference type="SAM" id="MobiDB-lite"/>
    </source>
</evidence>
<reference evidence="3" key="1">
    <citation type="journal article" date="2017" name="Gigascience">
        <title>The genome draft of coconut (Cocos nucifera).</title>
        <authorList>
            <person name="Xiao Y."/>
            <person name="Xu P."/>
            <person name="Fan H."/>
            <person name="Baudouin L."/>
            <person name="Xia W."/>
            <person name="Bocs S."/>
            <person name="Xu J."/>
            <person name="Li Q."/>
            <person name="Guo A."/>
            <person name="Zhou L."/>
            <person name="Li J."/>
            <person name="Wu Y."/>
            <person name="Ma Z."/>
            <person name="Armero A."/>
            <person name="Issali A.E."/>
            <person name="Liu N."/>
            <person name="Peng M."/>
            <person name="Yang Y."/>
        </authorList>
    </citation>
    <scope>NUCLEOTIDE SEQUENCE</scope>
    <source>
        <tissue evidence="3">Spear leaf of Hainan Tall coconut</tissue>
    </source>
</reference>
<dbReference type="PANTHER" id="PTHR35546:SF111">
    <property type="entry name" value="OS12G0275600 PROTEIN"/>
    <property type="match status" value="1"/>
</dbReference>
<feature type="domain" description="F-box" evidence="2">
    <location>
        <begin position="35"/>
        <end position="64"/>
    </location>
</feature>
<accession>A0A8K0I7N6</accession>
<dbReference type="AlphaFoldDB" id="A0A8K0I7N6"/>
<evidence type="ECO:0000259" key="2">
    <source>
        <dbReference type="Pfam" id="PF00646"/>
    </source>
</evidence>
<reference evidence="3" key="2">
    <citation type="submission" date="2019-07" db="EMBL/GenBank/DDBJ databases">
        <authorList>
            <person name="Yang Y."/>
            <person name="Bocs S."/>
            <person name="Baudouin L."/>
        </authorList>
    </citation>
    <scope>NUCLEOTIDE SEQUENCE</scope>
    <source>
        <tissue evidence="3">Spear leaf of Hainan Tall coconut</tissue>
    </source>
</reference>
<dbReference type="EMBL" id="CM017876">
    <property type="protein sequence ID" value="KAG1341917.1"/>
    <property type="molecule type" value="Genomic_DNA"/>
</dbReference>
<dbReference type="SUPFAM" id="SSF81383">
    <property type="entry name" value="F-box domain"/>
    <property type="match status" value="1"/>
</dbReference>
<comment type="caution">
    <text evidence="3">The sequence shown here is derived from an EMBL/GenBank/DDBJ whole genome shotgun (WGS) entry which is preliminary data.</text>
</comment>
<dbReference type="InterPro" id="IPR036047">
    <property type="entry name" value="F-box-like_dom_sf"/>
</dbReference>
<name>A0A8K0I7N6_COCNU</name>
<dbReference type="Gene3D" id="1.20.1280.50">
    <property type="match status" value="1"/>
</dbReference>